<sequence>MSTTAAPHTVGNLLQSRLFAHATLRAGRTGLDRSVSRVNQIEDPSGMWFWLRPGDLLSTTYEALEHITEATAAFLARAHALGVAGIIVQVDDAAAVPECIRLSADELGFPLLTTNEQLDTDHQLTAGLRERSKMHTRAMFRSERLRRTLTEIALAGGGVTDLASAASVECDVAVSITTVDGREITTAGNDAELRALRSSTALDSTGRLRTDSIDGGLGLRSLQDNSIAVCAITANGTDHGRVVLSSSRRELAESDLYAADTAAGVFAVAVTRDLALSAVEEKHRSNFLRDLLLGRGGEHAHAVAHARRFGWDIGRPVVVVAIEPIPCGNEPMPTRRPLVDRQMSAFSGALAQQDPHAAIAVLGNETVIIMGSGPETVSNVHEIVERVHGDGGGGRQPFTVGISRPCTVVEDIPATYGQARTAVKVGRRIAGDWAVTAFDELGVFRLLSLVDNDDELESFTRETLHDLAGHSDEARDMRKTLEMLLSTNINIAETARALHFHYNTLRYRIVKLEKILGPFTDRADLRLDLSLALKIIAMRGIDHQM</sequence>
<evidence type="ECO:0000259" key="2">
    <source>
        <dbReference type="Pfam" id="PF07905"/>
    </source>
</evidence>
<dbReference type="Proteomes" id="UP001185899">
    <property type="component" value="Unassembled WGS sequence"/>
</dbReference>
<organism evidence="5 6">
    <name type="scientific">Rhodococcus cercidiphylli</name>
    <dbReference type="NCBI Taxonomy" id="489916"/>
    <lineage>
        <taxon>Bacteria</taxon>
        <taxon>Bacillati</taxon>
        <taxon>Actinomycetota</taxon>
        <taxon>Actinomycetes</taxon>
        <taxon>Mycobacteriales</taxon>
        <taxon>Nocardiaceae</taxon>
        <taxon>Rhodococcus</taxon>
    </lineage>
</organism>
<comment type="similarity">
    <text evidence="1">Belongs to the CdaR family.</text>
</comment>
<dbReference type="Gene3D" id="1.10.10.2840">
    <property type="entry name" value="PucR C-terminal helix-turn-helix domain"/>
    <property type="match status" value="1"/>
</dbReference>
<keyword evidence="6" id="KW-1185">Reference proteome</keyword>
<proteinExistence type="inferred from homology"/>
<dbReference type="Pfam" id="PF13556">
    <property type="entry name" value="HTH_30"/>
    <property type="match status" value="1"/>
</dbReference>
<dbReference type="InterPro" id="IPR041522">
    <property type="entry name" value="CdaR_GGDEF"/>
</dbReference>
<dbReference type="InterPro" id="IPR012914">
    <property type="entry name" value="PucR_dom"/>
</dbReference>
<name>A0ABU4B3H7_9NOCA</name>
<dbReference type="Pfam" id="PF17853">
    <property type="entry name" value="GGDEF_2"/>
    <property type="match status" value="1"/>
</dbReference>
<evidence type="ECO:0000313" key="6">
    <source>
        <dbReference type="Proteomes" id="UP001185899"/>
    </source>
</evidence>
<feature type="domain" description="Purine catabolism PurC-like" evidence="2">
    <location>
        <begin position="13"/>
        <end position="118"/>
    </location>
</feature>
<evidence type="ECO:0000259" key="3">
    <source>
        <dbReference type="Pfam" id="PF13556"/>
    </source>
</evidence>
<dbReference type="Pfam" id="PF07905">
    <property type="entry name" value="PucR"/>
    <property type="match status" value="1"/>
</dbReference>
<gene>
    <name evidence="5" type="ORF">R3P95_21070</name>
</gene>
<evidence type="ECO:0000313" key="5">
    <source>
        <dbReference type="EMBL" id="MDV6233054.1"/>
    </source>
</evidence>
<reference evidence="5 6" key="1">
    <citation type="submission" date="2023-10" db="EMBL/GenBank/DDBJ databases">
        <title>Development of a sustainable strategy for remediation of hydrocarbon-contaminated territories based on the waste exchange concept.</title>
        <authorList>
            <person name="Krivoruchko A."/>
        </authorList>
    </citation>
    <scope>NUCLEOTIDE SEQUENCE [LARGE SCALE GENOMIC DNA]</scope>
    <source>
        <strain evidence="5 6">IEGM 1322</strain>
    </source>
</reference>
<accession>A0ABU4B3H7</accession>
<feature type="domain" description="CdaR GGDEF-like" evidence="4">
    <location>
        <begin position="298"/>
        <end position="425"/>
    </location>
</feature>
<protein>
    <submittedName>
        <fullName evidence="5">Helix-turn-helix domain-containing protein</fullName>
    </submittedName>
</protein>
<dbReference type="PANTHER" id="PTHR33744:SF1">
    <property type="entry name" value="DNA-BINDING TRANSCRIPTIONAL ACTIVATOR ADER"/>
    <property type="match status" value="1"/>
</dbReference>
<evidence type="ECO:0000256" key="1">
    <source>
        <dbReference type="ARBA" id="ARBA00006754"/>
    </source>
</evidence>
<dbReference type="InterPro" id="IPR042070">
    <property type="entry name" value="PucR_C-HTH_sf"/>
</dbReference>
<dbReference type="RefSeq" id="WP_317549378.1">
    <property type="nucleotide sequence ID" value="NZ_JAWLKE010000008.1"/>
</dbReference>
<feature type="domain" description="PucR C-terminal helix-turn-helix" evidence="3">
    <location>
        <begin position="478"/>
        <end position="535"/>
    </location>
</feature>
<dbReference type="InterPro" id="IPR051448">
    <property type="entry name" value="CdaR-like_regulators"/>
</dbReference>
<comment type="caution">
    <text evidence="5">The sequence shown here is derived from an EMBL/GenBank/DDBJ whole genome shotgun (WGS) entry which is preliminary data.</text>
</comment>
<evidence type="ECO:0000259" key="4">
    <source>
        <dbReference type="Pfam" id="PF17853"/>
    </source>
</evidence>
<dbReference type="InterPro" id="IPR025736">
    <property type="entry name" value="PucR_C-HTH_dom"/>
</dbReference>
<dbReference type="EMBL" id="JAWLKE010000008">
    <property type="protein sequence ID" value="MDV6233054.1"/>
    <property type="molecule type" value="Genomic_DNA"/>
</dbReference>
<dbReference type="PANTHER" id="PTHR33744">
    <property type="entry name" value="CARBOHYDRATE DIACID REGULATOR"/>
    <property type="match status" value="1"/>
</dbReference>